<sequence length="75" mass="8348">MSWQLSNEAQREAKEYKKLYSCKECEAEAVAEHSSSKIATDGGLEENCAATSSSYNTVEHVCHRNKLRFSSSVVC</sequence>
<gene>
    <name evidence="1" type="ORF">L798_04727</name>
</gene>
<reference evidence="1 2" key="1">
    <citation type="journal article" date="2014" name="Nat. Commun.">
        <title>Molecular traces of alternative social organization in a termite genome.</title>
        <authorList>
            <person name="Terrapon N."/>
            <person name="Li C."/>
            <person name="Robertson H.M."/>
            <person name="Ji L."/>
            <person name="Meng X."/>
            <person name="Booth W."/>
            <person name="Chen Z."/>
            <person name="Childers C.P."/>
            <person name="Glastad K.M."/>
            <person name="Gokhale K."/>
            <person name="Gowin J."/>
            <person name="Gronenberg W."/>
            <person name="Hermansen R.A."/>
            <person name="Hu H."/>
            <person name="Hunt B.G."/>
            <person name="Huylmans A.K."/>
            <person name="Khalil S.M."/>
            <person name="Mitchell R.D."/>
            <person name="Munoz-Torres M.C."/>
            <person name="Mustard J.A."/>
            <person name="Pan H."/>
            <person name="Reese J.T."/>
            <person name="Scharf M.E."/>
            <person name="Sun F."/>
            <person name="Vogel H."/>
            <person name="Xiao J."/>
            <person name="Yang W."/>
            <person name="Yang Z."/>
            <person name="Yang Z."/>
            <person name="Zhou J."/>
            <person name="Zhu J."/>
            <person name="Brent C.S."/>
            <person name="Elsik C.G."/>
            <person name="Goodisman M.A."/>
            <person name="Liberles D.A."/>
            <person name="Roe R.M."/>
            <person name="Vargo E.L."/>
            <person name="Vilcinskas A."/>
            <person name="Wang J."/>
            <person name="Bornberg-Bauer E."/>
            <person name="Korb J."/>
            <person name="Zhang G."/>
            <person name="Liebig J."/>
        </authorList>
    </citation>
    <scope>NUCLEOTIDE SEQUENCE [LARGE SCALE GENOMIC DNA]</scope>
    <source>
        <tissue evidence="1">Whole organism</tissue>
    </source>
</reference>
<dbReference type="AlphaFoldDB" id="A0A067QF97"/>
<accession>A0A067QF97</accession>
<keyword evidence="2" id="KW-1185">Reference proteome</keyword>
<organism evidence="1 2">
    <name type="scientific">Zootermopsis nevadensis</name>
    <name type="common">Dampwood termite</name>
    <dbReference type="NCBI Taxonomy" id="136037"/>
    <lineage>
        <taxon>Eukaryota</taxon>
        <taxon>Metazoa</taxon>
        <taxon>Ecdysozoa</taxon>
        <taxon>Arthropoda</taxon>
        <taxon>Hexapoda</taxon>
        <taxon>Insecta</taxon>
        <taxon>Pterygota</taxon>
        <taxon>Neoptera</taxon>
        <taxon>Polyneoptera</taxon>
        <taxon>Dictyoptera</taxon>
        <taxon>Blattodea</taxon>
        <taxon>Blattoidea</taxon>
        <taxon>Termitoidae</taxon>
        <taxon>Termopsidae</taxon>
        <taxon>Zootermopsis</taxon>
    </lineage>
</organism>
<protein>
    <submittedName>
        <fullName evidence="1">Uncharacterized protein</fullName>
    </submittedName>
</protein>
<proteinExistence type="predicted"/>
<dbReference type="Proteomes" id="UP000027135">
    <property type="component" value="Unassembled WGS sequence"/>
</dbReference>
<name>A0A067QF97_ZOONE</name>
<evidence type="ECO:0000313" key="2">
    <source>
        <dbReference type="Proteomes" id="UP000027135"/>
    </source>
</evidence>
<dbReference type="EMBL" id="KK853613">
    <property type="protein sequence ID" value="KDR05143.1"/>
    <property type="molecule type" value="Genomic_DNA"/>
</dbReference>
<evidence type="ECO:0000313" key="1">
    <source>
        <dbReference type="EMBL" id="KDR05143.1"/>
    </source>
</evidence>
<dbReference type="InParanoid" id="A0A067QF97"/>